<keyword evidence="3" id="KW-1185">Reference proteome</keyword>
<proteinExistence type="predicted"/>
<sequence length="70" mass="8015">MKHLNVDYYVDLLSARLFYGATHQKPARFQVITNKQVKHPIKFGDVVIELVYKDSLEGLPTKDFVAVPVI</sequence>
<evidence type="ECO:0000313" key="2">
    <source>
        <dbReference type="EMBL" id="WPY00728.1"/>
    </source>
</evidence>
<gene>
    <name evidence="2" type="ORF">Trichorick_00613</name>
</gene>
<dbReference type="Proteomes" id="UP001326613">
    <property type="component" value="Chromosome"/>
</dbReference>
<feature type="domain" description="AbiEi antitoxin C-terminal" evidence="1">
    <location>
        <begin position="1"/>
        <end position="66"/>
    </location>
</feature>
<reference evidence="2 3" key="1">
    <citation type="submission" date="2022-10" db="EMBL/GenBank/DDBJ databases">
        <title>Host association and intracellularity evolved multiple times independently in the Rickettsiales.</title>
        <authorList>
            <person name="Castelli M."/>
            <person name="Nardi T."/>
            <person name="Gammuto L."/>
            <person name="Bellinzona G."/>
            <person name="Sabaneyeva E."/>
            <person name="Potekhin A."/>
            <person name="Serra V."/>
            <person name="Petroni G."/>
            <person name="Sassera D."/>
        </authorList>
    </citation>
    <scope>NUCLEOTIDE SEQUENCE [LARGE SCALE GENOMIC DNA]</scope>
    <source>
        <strain evidence="2 3">Kr 154-4</strain>
    </source>
</reference>
<protein>
    <submittedName>
        <fullName evidence="2">Type IV antitoxin domain-containing protein</fullName>
    </submittedName>
</protein>
<dbReference type="InterPro" id="IPR018547">
    <property type="entry name" value="AbiEi_C"/>
</dbReference>
<organism evidence="2 3">
    <name type="scientific">Candidatus Trichorickettsia mobilis</name>
    <dbReference type="NCBI Taxonomy" id="1346319"/>
    <lineage>
        <taxon>Bacteria</taxon>
        <taxon>Pseudomonadati</taxon>
        <taxon>Pseudomonadota</taxon>
        <taxon>Alphaproteobacteria</taxon>
        <taxon>Rickettsiales</taxon>
        <taxon>Rickettsiaceae</taxon>
        <taxon>Rickettsieae</taxon>
        <taxon>Candidatus Trichorickettsia</taxon>
    </lineage>
</organism>
<name>A0ABZ0UUR3_9RICK</name>
<evidence type="ECO:0000259" key="1">
    <source>
        <dbReference type="Pfam" id="PF09407"/>
    </source>
</evidence>
<evidence type="ECO:0000313" key="3">
    <source>
        <dbReference type="Proteomes" id="UP001326613"/>
    </source>
</evidence>
<dbReference type="EMBL" id="CP112932">
    <property type="protein sequence ID" value="WPY00728.1"/>
    <property type="molecule type" value="Genomic_DNA"/>
</dbReference>
<dbReference type="Pfam" id="PF09407">
    <property type="entry name" value="AbiEi_1"/>
    <property type="match status" value="1"/>
</dbReference>
<accession>A0ABZ0UUR3</accession>